<dbReference type="Proteomes" id="UP000574067">
    <property type="component" value="Unassembled WGS sequence"/>
</dbReference>
<evidence type="ECO:0000313" key="3">
    <source>
        <dbReference type="Proteomes" id="UP000574067"/>
    </source>
</evidence>
<dbReference type="EMBL" id="JABBFW010000031">
    <property type="protein sequence ID" value="NML18377.1"/>
    <property type="molecule type" value="Genomic_DNA"/>
</dbReference>
<accession>A0A848FDU3</accession>
<name>A0A848FDU3_9BURK</name>
<dbReference type="RefSeq" id="WP_169163274.1">
    <property type="nucleotide sequence ID" value="NZ_JABBFW010000031.1"/>
</dbReference>
<dbReference type="Gene3D" id="3.10.450.40">
    <property type="match status" value="1"/>
</dbReference>
<keyword evidence="3" id="KW-1185">Reference proteome</keyword>
<comment type="caution">
    <text evidence="2">The sequence shown here is derived from an EMBL/GenBank/DDBJ whole genome shotgun (WGS) entry which is preliminary data.</text>
</comment>
<evidence type="ECO:0000313" key="2">
    <source>
        <dbReference type="EMBL" id="NML18377.1"/>
    </source>
</evidence>
<dbReference type="InterPro" id="IPR025711">
    <property type="entry name" value="PepSY"/>
</dbReference>
<proteinExistence type="predicted"/>
<dbReference type="Pfam" id="PF03413">
    <property type="entry name" value="PepSY"/>
    <property type="match status" value="1"/>
</dbReference>
<feature type="domain" description="PepSY" evidence="1">
    <location>
        <begin position="28"/>
        <end position="81"/>
    </location>
</feature>
<reference evidence="2 3" key="1">
    <citation type="submission" date="2020-04" db="EMBL/GenBank/DDBJ databases">
        <title>Azohydromonas sp. isolated from soil.</title>
        <authorList>
            <person name="Dahal R.H."/>
        </authorList>
    </citation>
    <scope>NUCLEOTIDE SEQUENCE [LARGE SCALE GENOMIC DNA]</scope>
    <source>
        <strain evidence="2 3">G-1-1-14</strain>
    </source>
</reference>
<evidence type="ECO:0000259" key="1">
    <source>
        <dbReference type="Pfam" id="PF03413"/>
    </source>
</evidence>
<dbReference type="AlphaFoldDB" id="A0A848FDU3"/>
<gene>
    <name evidence="2" type="ORF">HHL10_25740</name>
</gene>
<organism evidence="2 3">
    <name type="scientific">Azohydromonas caseinilytica</name>
    <dbReference type="NCBI Taxonomy" id="2728836"/>
    <lineage>
        <taxon>Bacteria</taxon>
        <taxon>Pseudomonadati</taxon>
        <taxon>Pseudomonadota</taxon>
        <taxon>Betaproteobacteria</taxon>
        <taxon>Burkholderiales</taxon>
        <taxon>Sphaerotilaceae</taxon>
        <taxon>Azohydromonas</taxon>
    </lineage>
</organism>
<protein>
    <submittedName>
        <fullName evidence="2">Peptidase</fullName>
    </submittedName>
</protein>
<sequence>MLMTGCLTPARGDGQDRAAAERSRGRILALERLVQQVSALLPGRMLEVEFEEDDGVPVYELTWLLPDGRRLEIELDARDGRWLSLQGPRLETAFRRAPVSSPAAPGAGR</sequence>